<dbReference type="InterPro" id="IPR001406">
    <property type="entry name" value="PsdUridine_synth_TruA"/>
</dbReference>
<dbReference type="OrthoDB" id="9811823at2"/>
<evidence type="ECO:0000256" key="5">
    <source>
        <dbReference type="PIRSR" id="PIRSR001430-1"/>
    </source>
</evidence>
<dbReference type="Gene3D" id="3.30.70.580">
    <property type="entry name" value="Pseudouridine synthase I, catalytic domain, N-terminal subdomain"/>
    <property type="match status" value="1"/>
</dbReference>
<dbReference type="EMBL" id="CP011390">
    <property type="protein sequence ID" value="ANE50330.1"/>
    <property type="molecule type" value="Genomic_DNA"/>
</dbReference>
<evidence type="ECO:0000313" key="10">
    <source>
        <dbReference type="Proteomes" id="UP000077177"/>
    </source>
</evidence>
<accession>A0A172TTH6</accession>
<evidence type="ECO:0000256" key="7">
    <source>
        <dbReference type="RuleBase" id="RU003792"/>
    </source>
</evidence>
<dbReference type="Pfam" id="PF01416">
    <property type="entry name" value="PseudoU_synth_1"/>
    <property type="match status" value="2"/>
</dbReference>
<feature type="domain" description="Pseudouridine synthase I TruA alpha/beta" evidence="8">
    <location>
        <begin position="149"/>
        <end position="240"/>
    </location>
</feature>
<feature type="domain" description="Pseudouridine synthase I TruA alpha/beta" evidence="8">
    <location>
        <begin position="9"/>
        <end position="102"/>
    </location>
</feature>
<dbReference type="GO" id="GO:0160147">
    <property type="term" value="F:tRNA pseudouridine(38-40) synthase activity"/>
    <property type="evidence" value="ECO:0007669"/>
    <property type="project" value="UniProtKB-EC"/>
</dbReference>
<dbReference type="InterPro" id="IPR020097">
    <property type="entry name" value="PsdUridine_synth_TruA_a/b_dom"/>
</dbReference>
<gene>
    <name evidence="4" type="primary">truA</name>
    <name evidence="9" type="ORF">SY85_07275</name>
</gene>
<dbReference type="NCBIfam" id="TIGR00071">
    <property type="entry name" value="hisT_truA"/>
    <property type="match status" value="1"/>
</dbReference>
<evidence type="ECO:0000256" key="6">
    <source>
        <dbReference type="PIRSR" id="PIRSR001430-2"/>
    </source>
</evidence>
<dbReference type="InterPro" id="IPR020103">
    <property type="entry name" value="PsdUridine_synth_cat_dom_sf"/>
</dbReference>
<dbReference type="CDD" id="cd02570">
    <property type="entry name" value="PseudoU_synth_EcTruA"/>
    <property type="match status" value="1"/>
</dbReference>
<sequence length="247" mass="28415">MQRYFLEVAYKGTQYSGFQIQENANTIQAEIERALQIIHRRPITLTGSSRTDAGVHALQNFFHFDEELPLHPQFLYKVNALLPDDIVVKNLFPVADTAHSRFDATSRAYEYRINRTRNPFLQETALFYPYNVSIELLHTTAAIIKEQNNFFAFSKTNTQVKNFICTIYRSEWVEEGDLLLYRVEGNRFLRGMVRLLTASQLKVGRGKLELKAFEQLFEGVGKCGFSVPSTGLFLEKVQYPDGILKAD</sequence>
<keyword evidence="2 4" id="KW-0819">tRNA processing</keyword>
<reference evidence="9 10" key="2">
    <citation type="journal article" date="2016" name="Int. J. Syst. Evol. Microbiol.">
        <title>Flavisolibacter tropicus sp. nov., isolated from tropical soil.</title>
        <authorList>
            <person name="Lee J.J."/>
            <person name="Kang M.S."/>
            <person name="Kim G.S."/>
            <person name="Lee C.S."/>
            <person name="Lim S."/>
            <person name="Lee J."/>
            <person name="Roh S.H."/>
            <person name="Kang H."/>
            <person name="Ha J.M."/>
            <person name="Bae S."/>
            <person name="Jung H.Y."/>
            <person name="Kim M.K."/>
        </authorList>
    </citation>
    <scope>NUCLEOTIDE SEQUENCE [LARGE SCALE GENOMIC DNA]</scope>
    <source>
        <strain evidence="9 10">LCS9</strain>
    </source>
</reference>
<evidence type="ECO:0000313" key="9">
    <source>
        <dbReference type="EMBL" id="ANE50330.1"/>
    </source>
</evidence>
<dbReference type="STRING" id="1492898.SY85_07275"/>
<dbReference type="PIRSF" id="PIRSF001430">
    <property type="entry name" value="tRNA_psdUrid_synth"/>
    <property type="match status" value="1"/>
</dbReference>
<evidence type="ECO:0000256" key="1">
    <source>
        <dbReference type="ARBA" id="ARBA00009375"/>
    </source>
</evidence>
<comment type="similarity">
    <text evidence="1 4 7">Belongs to the tRNA pseudouridine synthase TruA family.</text>
</comment>
<dbReference type="GO" id="GO:0003723">
    <property type="term" value="F:RNA binding"/>
    <property type="evidence" value="ECO:0007669"/>
    <property type="project" value="InterPro"/>
</dbReference>
<feature type="binding site" evidence="4 6">
    <location>
        <position position="109"/>
    </location>
    <ligand>
        <name>substrate</name>
    </ligand>
</feature>
<protein>
    <recommendedName>
        <fullName evidence="4">tRNA pseudouridine synthase A</fullName>
        <ecNumber evidence="4">5.4.99.12</ecNumber>
    </recommendedName>
    <alternativeName>
        <fullName evidence="4">tRNA pseudouridine(38-40) synthase</fullName>
    </alternativeName>
    <alternativeName>
        <fullName evidence="4">tRNA pseudouridylate synthase I</fullName>
    </alternativeName>
    <alternativeName>
        <fullName evidence="4">tRNA-uridine isomerase I</fullName>
    </alternativeName>
</protein>
<keyword evidence="10" id="KW-1185">Reference proteome</keyword>
<comment type="catalytic activity">
    <reaction evidence="4 7">
        <text>uridine(38/39/40) in tRNA = pseudouridine(38/39/40) in tRNA</text>
        <dbReference type="Rhea" id="RHEA:22376"/>
        <dbReference type="Rhea" id="RHEA-COMP:10085"/>
        <dbReference type="Rhea" id="RHEA-COMP:10087"/>
        <dbReference type="ChEBI" id="CHEBI:65314"/>
        <dbReference type="ChEBI" id="CHEBI:65315"/>
        <dbReference type="EC" id="5.4.99.12"/>
    </reaction>
</comment>
<dbReference type="RefSeq" id="WP_066402985.1">
    <property type="nucleotide sequence ID" value="NZ_CP011390.1"/>
</dbReference>
<dbReference type="EC" id="5.4.99.12" evidence="4"/>
<evidence type="ECO:0000256" key="4">
    <source>
        <dbReference type="HAMAP-Rule" id="MF_00171"/>
    </source>
</evidence>
<dbReference type="Gene3D" id="3.30.70.660">
    <property type="entry name" value="Pseudouridine synthase I, catalytic domain, C-terminal subdomain"/>
    <property type="match status" value="1"/>
</dbReference>
<evidence type="ECO:0000256" key="2">
    <source>
        <dbReference type="ARBA" id="ARBA00022694"/>
    </source>
</evidence>
<comment type="function">
    <text evidence="4">Formation of pseudouridine at positions 38, 39 and 40 in the anticodon stem and loop of transfer RNAs.</text>
</comment>
<proteinExistence type="inferred from homology"/>
<dbReference type="Proteomes" id="UP000077177">
    <property type="component" value="Chromosome"/>
</dbReference>
<dbReference type="KEGG" id="fla:SY85_07275"/>
<evidence type="ECO:0000256" key="3">
    <source>
        <dbReference type="ARBA" id="ARBA00023235"/>
    </source>
</evidence>
<dbReference type="PANTHER" id="PTHR11142">
    <property type="entry name" value="PSEUDOURIDYLATE SYNTHASE"/>
    <property type="match status" value="1"/>
</dbReference>
<feature type="active site" description="Nucleophile" evidence="4 5">
    <location>
        <position position="52"/>
    </location>
</feature>
<reference evidence="10" key="1">
    <citation type="submission" date="2015-01" db="EMBL/GenBank/DDBJ databases">
        <title>Flavisolibacter sp./LCS9/ whole genome sequencing.</title>
        <authorList>
            <person name="Kim M.K."/>
            <person name="Srinivasan S."/>
            <person name="Lee J.-J."/>
        </authorList>
    </citation>
    <scope>NUCLEOTIDE SEQUENCE [LARGE SCALE GENOMIC DNA]</scope>
    <source>
        <strain evidence="10">LCS9</strain>
    </source>
</reference>
<dbReference type="InterPro" id="IPR020095">
    <property type="entry name" value="PsdUridine_synth_TruA_C"/>
</dbReference>
<dbReference type="AlphaFoldDB" id="A0A172TTH6"/>
<evidence type="ECO:0000259" key="8">
    <source>
        <dbReference type="Pfam" id="PF01416"/>
    </source>
</evidence>
<dbReference type="HAMAP" id="MF_00171">
    <property type="entry name" value="TruA"/>
    <property type="match status" value="1"/>
</dbReference>
<keyword evidence="3 4" id="KW-0413">Isomerase</keyword>
<dbReference type="PANTHER" id="PTHR11142:SF0">
    <property type="entry name" value="TRNA PSEUDOURIDINE SYNTHASE-LIKE 1"/>
    <property type="match status" value="1"/>
</dbReference>
<dbReference type="GO" id="GO:0031119">
    <property type="term" value="P:tRNA pseudouridine synthesis"/>
    <property type="evidence" value="ECO:0007669"/>
    <property type="project" value="UniProtKB-UniRule"/>
</dbReference>
<dbReference type="FunFam" id="3.30.70.580:FF:000001">
    <property type="entry name" value="tRNA pseudouridine synthase A"/>
    <property type="match status" value="1"/>
</dbReference>
<comment type="subunit">
    <text evidence="4">Homodimer.</text>
</comment>
<name>A0A172TTH6_9BACT</name>
<dbReference type="SUPFAM" id="SSF55120">
    <property type="entry name" value="Pseudouridine synthase"/>
    <property type="match status" value="1"/>
</dbReference>
<dbReference type="InterPro" id="IPR020094">
    <property type="entry name" value="TruA/RsuA/RluB/E/F_N"/>
</dbReference>
<comment type="caution">
    <text evidence="4">Lacks conserved residue(s) required for the propagation of feature annotation.</text>
</comment>
<organism evidence="9 10">
    <name type="scientific">Flavisolibacter tropicus</name>
    <dbReference type="NCBI Taxonomy" id="1492898"/>
    <lineage>
        <taxon>Bacteria</taxon>
        <taxon>Pseudomonadati</taxon>
        <taxon>Bacteroidota</taxon>
        <taxon>Chitinophagia</taxon>
        <taxon>Chitinophagales</taxon>
        <taxon>Chitinophagaceae</taxon>
        <taxon>Flavisolibacter</taxon>
    </lineage>
</organism>
<dbReference type="PATRIC" id="fig|1492898.3.peg.1561"/>